<dbReference type="RefSeq" id="WP_088592168.1">
    <property type="nucleotide sequence ID" value="NZ_CP022046.2"/>
</dbReference>
<dbReference type="AlphaFoldDB" id="A0AAI8GSR4"/>
<protein>
    <submittedName>
        <fullName evidence="4">SrtB family sortase</fullName>
    </submittedName>
</protein>
<dbReference type="InterPro" id="IPR023365">
    <property type="entry name" value="Sortase_dom-sf"/>
</dbReference>
<dbReference type="Proteomes" id="UP000197058">
    <property type="component" value="Chromosome"/>
</dbReference>
<evidence type="ECO:0000256" key="1">
    <source>
        <dbReference type="ARBA" id="ARBA00022801"/>
    </source>
</evidence>
<dbReference type="NCBIfam" id="TIGR03064">
    <property type="entry name" value="sortase_srtB"/>
    <property type="match status" value="1"/>
</dbReference>
<dbReference type="InterPro" id="IPR005754">
    <property type="entry name" value="Sortase"/>
</dbReference>
<evidence type="ECO:0000256" key="3">
    <source>
        <dbReference type="SAM" id="Phobius"/>
    </source>
</evidence>
<keyword evidence="1" id="KW-0378">Hydrolase</keyword>
<proteinExistence type="predicted"/>
<keyword evidence="3" id="KW-1133">Transmembrane helix</keyword>
<gene>
    <name evidence="4" type="primary">srtB</name>
    <name evidence="4" type="ORF">CEP64_00985</name>
</gene>
<feature type="transmembrane region" description="Helical" evidence="3">
    <location>
        <begin position="7"/>
        <end position="24"/>
    </location>
</feature>
<feature type="active site" description="Proton donor/acceptor" evidence="2">
    <location>
        <position position="126"/>
    </location>
</feature>
<sequence length="239" mass="28186">MKIIIKIIQIVLVAVIIWSGYVMYHNKQEDKEAEERYIHLQQNYTQMTNTNTVRPQFKQLSNINKDIIGWIHLEDTSLNYPILQSKDNKDYLKKDFEQQDSRKGSIFMDYRNTPKHDKMNTVIYGHHVGDNTMFDVVEKYLDQSFYNQHKTIQYDTQYGKYQLEVISAYETTTKDNYIQTDFKDKATYEQFLEQTLKKSQISTTTEVNKDDKIVTLSTCEDPYSLTSGRIVVVAKLVKV</sequence>
<evidence type="ECO:0000256" key="2">
    <source>
        <dbReference type="PIRSR" id="PIRSR605754-1"/>
    </source>
</evidence>
<name>A0AAI8GSR4_MAMSC</name>
<dbReference type="Gene3D" id="2.40.260.10">
    <property type="entry name" value="Sortase"/>
    <property type="match status" value="1"/>
</dbReference>
<dbReference type="Pfam" id="PF04203">
    <property type="entry name" value="Sortase"/>
    <property type="match status" value="1"/>
</dbReference>
<dbReference type="KEGG" id="sscu:CEP64_00985"/>
<evidence type="ECO:0000313" key="5">
    <source>
        <dbReference type="Proteomes" id="UP000197058"/>
    </source>
</evidence>
<dbReference type="SUPFAM" id="SSF63817">
    <property type="entry name" value="Sortase"/>
    <property type="match status" value="1"/>
</dbReference>
<evidence type="ECO:0000313" key="4">
    <source>
        <dbReference type="EMBL" id="ASE33221.1"/>
    </source>
</evidence>
<keyword evidence="3" id="KW-0472">Membrane</keyword>
<keyword evidence="3" id="KW-0812">Transmembrane</keyword>
<accession>A0AAI8GSR4</accession>
<dbReference type="CDD" id="cd05826">
    <property type="entry name" value="Sortase_B"/>
    <property type="match status" value="1"/>
</dbReference>
<reference evidence="5" key="1">
    <citation type="submission" date="2017-06" db="EMBL/GenBank/DDBJ databases">
        <title>FDA dAtabase for Regulatory Grade micrObial Sequences (FDA-ARGOS): Supporting development and validation of Infectious Disease Dx tests.</title>
        <authorList>
            <person name="Goldberg B."/>
            <person name="Campos J."/>
            <person name="Tallon L."/>
            <person name="Sadzewicz L."/>
            <person name="Sengamalay N."/>
            <person name="Ott S."/>
            <person name="Godinez A."/>
            <person name="Nagaraj S."/>
            <person name="Vavikolanu K."/>
            <person name="Nadendla S."/>
            <person name="George J."/>
            <person name="Geyer C."/>
            <person name="Sichtig H."/>
        </authorList>
    </citation>
    <scope>NUCLEOTIDE SEQUENCE [LARGE SCALE GENOMIC DNA]</scope>
    <source>
        <strain evidence="5">FDAARGOS_285</strain>
    </source>
</reference>
<dbReference type="GO" id="GO:0016787">
    <property type="term" value="F:hydrolase activity"/>
    <property type="evidence" value="ECO:0007669"/>
    <property type="project" value="UniProtKB-KW"/>
</dbReference>
<dbReference type="EMBL" id="CP022046">
    <property type="protein sequence ID" value="ASE33221.1"/>
    <property type="molecule type" value="Genomic_DNA"/>
</dbReference>
<feature type="active site" description="Acyl-thioester intermediate" evidence="2">
    <location>
        <position position="219"/>
    </location>
</feature>
<organism evidence="4 5">
    <name type="scientific">Mammaliicoccus sciuri</name>
    <name type="common">Staphylococcus sciuri</name>
    <dbReference type="NCBI Taxonomy" id="1296"/>
    <lineage>
        <taxon>Bacteria</taxon>
        <taxon>Bacillati</taxon>
        <taxon>Bacillota</taxon>
        <taxon>Bacilli</taxon>
        <taxon>Bacillales</taxon>
        <taxon>Staphylococcaceae</taxon>
        <taxon>Mammaliicoccus</taxon>
    </lineage>
</organism>
<dbReference type="InterPro" id="IPR009835">
    <property type="entry name" value="SrtB"/>
</dbReference>